<dbReference type="AlphaFoldDB" id="A0A840YKV8"/>
<dbReference type="GO" id="GO:0090374">
    <property type="term" value="P:oligopeptide export from mitochondrion"/>
    <property type="evidence" value="ECO:0007669"/>
    <property type="project" value="TreeGrafter"/>
</dbReference>
<feature type="domain" description="ABC transporter" evidence="8">
    <location>
        <begin position="356"/>
        <end position="592"/>
    </location>
</feature>
<keyword evidence="6 7" id="KW-0472">Membrane</keyword>
<dbReference type="Pfam" id="PF00005">
    <property type="entry name" value="ABC_tran"/>
    <property type="match status" value="1"/>
</dbReference>
<keyword evidence="3" id="KW-0547">Nucleotide-binding</keyword>
<dbReference type="InterPro" id="IPR003593">
    <property type="entry name" value="AAA+_ATPase"/>
</dbReference>
<dbReference type="InterPro" id="IPR027417">
    <property type="entry name" value="P-loop_NTPase"/>
</dbReference>
<proteinExistence type="predicted"/>
<evidence type="ECO:0000256" key="2">
    <source>
        <dbReference type="ARBA" id="ARBA00022692"/>
    </source>
</evidence>
<dbReference type="PROSITE" id="PS50929">
    <property type="entry name" value="ABC_TM1F"/>
    <property type="match status" value="1"/>
</dbReference>
<organism evidence="10 11">
    <name type="scientific">Muricoccus pecuniae</name>
    <dbReference type="NCBI Taxonomy" id="693023"/>
    <lineage>
        <taxon>Bacteria</taxon>
        <taxon>Pseudomonadati</taxon>
        <taxon>Pseudomonadota</taxon>
        <taxon>Alphaproteobacteria</taxon>
        <taxon>Acetobacterales</taxon>
        <taxon>Roseomonadaceae</taxon>
        <taxon>Muricoccus</taxon>
    </lineage>
</organism>
<dbReference type="GO" id="GO:0005524">
    <property type="term" value="F:ATP binding"/>
    <property type="evidence" value="ECO:0007669"/>
    <property type="project" value="UniProtKB-KW"/>
</dbReference>
<evidence type="ECO:0000313" key="10">
    <source>
        <dbReference type="EMBL" id="MBB5694904.1"/>
    </source>
</evidence>
<dbReference type="PANTHER" id="PTHR43394:SF1">
    <property type="entry name" value="ATP-BINDING CASSETTE SUB-FAMILY B MEMBER 10, MITOCHONDRIAL"/>
    <property type="match status" value="1"/>
</dbReference>
<feature type="transmembrane region" description="Helical" evidence="7">
    <location>
        <begin position="257"/>
        <end position="282"/>
    </location>
</feature>
<keyword evidence="2 7" id="KW-0812">Transmembrane</keyword>
<evidence type="ECO:0000256" key="7">
    <source>
        <dbReference type="SAM" id="Phobius"/>
    </source>
</evidence>
<dbReference type="PANTHER" id="PTHR43394">
    <property type="entry name" value="ATP-DEPENDENT PERMEASE MDL1, MITOCHONDRIAL"/>
    <property type="match status" value="1"/>
</dbReference>
<dbReference type="GO" id="GO:0016887">
    <property type="term" value="F:ATP hydrolysis activity"/>
    <property type="evidence" value="ECO:0007669"/>
    <property type="project" value="InterPro"/>
</dbReference>
<accession>A0A840YKV8</accession>
<evidence type="ECO:0000256" key="6">
    <source>
        <dbReference type="ARBA" id="ARBA00023136"/>
    </source>
</evidence>
<dbReference type="RefSeq" id="WP_184519798.1">
    <property type="nucleotide sequence ID" value="NZ_JACIJD010000013.1"/>
</dbReference>
<dbReference type="CDD" id="cd18575">
    <property type="entry name" value="ABC_6TM_bac_exporter_ABCB8_10_like"/>
    <property type="match status" value="1"/>
</dbReference>
<evidence type="ECO:0000256" key="3">
    <source>
        <dbReference type="ARBA" id="ARBA00022741"/>
    </source>
</evidence>
<dbReference type="InterPro" id="IPR011527">
    <property type="entry name" value="ABC1_TM_dom"/>
</dbReference>
<dbReference type="FunFam" id="3.40.50.300:FF:001797">
    <property type="entry name" value="ABC transporter, putative"/>
    <property type="match status" value="1"/>
</dbReference>
<feature type="domain" description="ABC transmembrane type-1" evidence="9">
    <location>
        <begin position="32"/>
        <end position="317"/>
    </location>
</feature>
<feature type="transmembrane region" description="Helical" evidence="7">
    <location>
        <begin position="73"/>
        <end position="95"/>
    </location>
</feature>
<evidence type="ECO:0000259" key="9">
    <source>
        <dbReference type="PROSITE" id="PS50929"/>
    </source>
</evidence>
<dbReference type="PROSITE" id="PS50893">
    <property type="entry name" value="ABC_TRANSPORTER_2"/>
    <property type="match status" value="1"/>
</dbReference>
<evidence type="ECO:0000256" key="1">
    <source>
        <dbReference type="ARBA" id="ARBA00004651"/>
    </source>
</evidence>
<dbReference type="SUPFAM" id="SSF90123">
    <property type="entry name" value="ABC transporter transmembrane region"/>
    <property type="match status" value="1"/>
</dbReference>
<feature type="transmembrane region" description="Helical" evidence="7">
    <location>
        <begin position="31"/>
        <end position="52"/>
    </location>
</feature>
<dbReference type="SUPFAM" id="SSF52540">
    <property type="entry name" value="P-loop containing nucleoside triphosphate hydrolases"/>
    <property type="match status" value="1"/>
</dbReference>
<evidence type="ECO:0000259" key="8">
    <source>
        <dbReference type="PROSITE" id="PS50893"/>
    </source>
</evidence>
<dbReference type="SMART" id="SM00382">
    <property type="entry name" value="AAA"/>
    <property type="match status" value="1"/>
</dbReference>
<protein>
    <submittedName>
        <fullName evidence="10">ATP-binding cassette subfamily B protein</fullName>
    </submittedName>
</protein>
<dbReference type="InterPro" id="IPR039421">
    <property type="entry name" value="Type_1_exporter"/>
</dbReference>
<comment type="caution">
    <text evidence="10">The sequence shown here is derived from an EMBL/GenBank/DDBJ whole genome shotgun (WGS) entry which is preliminary data.</text>
</comment>
<evidence type="ECO:0000256" key="5">
    <source>
        <dbReference type="ARBA" id="ARBA00022989"/>
    </source>
</evidence>
<keyword evidence="5 7" id="KW-1133">Transmembrane helix</keyword>
<gene>
    <name evidence="10" type="ORF">FHS87_002957</name>
</gene>
<evidence type="ECO:0000313" key="11">
    <source>
        <dbReference type="Proteomes" id="UP000580654"/>
    </source>
</evidence>
<dbReference type="Gene3D" id="1.20.1560.10">
    <property type="entry name" value="ABC transporter type 1, transmembrane domain"/>
    <property type="match status" value="1"/>
</dbReference>
<dbReference type="Pfam" id="PF00664">
    <property type="entry name" value="ABC_membrane"/>
    <property type="match status" value="1"/>
</dbReference>
<evidence type="ECO:0000256" key="4">
    <source>
        <dbReference type="ARBA" id="ARBA00022840"/>
    </source>
</evidence>
<comment type="subcellular location">
    <subcellularLocation>
        <location evidence="1">Cell membrane</location>
        <topology evidence="1">Multi-pass membrane protein</topology>
    </subcellularLocation>
</comment>
<name>A0A840YKV8_9PROT</name>
<dbReference type="Gene3D" id="3.40.50.300">
    <property type="entry name" value="P-loop containing nucleotide triphosphate hydrolases"/>
    <property type="match status" value="1"/>
</dbReference>
<dbReference type="GO" id="GO:0015421">
    <property type="term" value="F:ABC-type oligopeptide transporter activity"/>
    <property type="evidence" value="ECO:0007669"/>
    <property type="project" value="TreeGrafter"/>
</dbReference>
<keyword evidence="4 10" id="KW-0067">ATP-binding</keyword>
<dbReference type="Proteomes" id="UP000580654">
    <property type="component" value="Unassembled WGS sequence"/>
</dbReference>
<keyword evidence="11" id="KW-1185">Reference proteome</keyword>
<sequence>MAEVPRPGGSPGRLPALRLVLPLLRPHLPRVAAAVAAMGTAAGVLLLLGQGLRRIVDEGFSGTGAGGEASLDGHALLLLGLVVLLGLSTALRFYLVSWLGERVGTALRRRVFDHALRLPPSHYERRRTGDVLTLLTADTEILRNLVGAAVSQWLRSLVTAAGALGMLFVTSARLTLLVVAVTPLIVLPLVVFGRRERRLSRAAQERVADLGAQAEETLNAIGTVQAHGHEAADLARFIGAAEGGVAASLARVRVRAALLLSIILLGFGAITLALWVGGHAVLSGRLTGGELSAFVFYAVLMASSVTSLSELWSEVQRAAGAAERVGEFLAVVPEIRPPANPVPLPASAPGRPVGRLAFEGVRLLYPSRPDRPALDGVSLAVEPGETVALVGPSGAGKTTLFGLALRFRDPDSGRVLLDGVDLREADPAAIRARIGLVPQDPVIFGADVAANIRYGRPEASDAEIRAAARAADAEGFIEALPGGYATFLGEKGVRLSGGQRQRIAIARAVLRDPPLLLLDEATSALDAESEAAVQAALARLARGRAVLVIAHRLATVRRADRILVMEAGRVVAEGTHDALVAGGGLYARLARLQFAAG</sequence>
<dbReference type="PROSITE" id="PS00211">
    <property type="entry name" value="ABC_TRANSPORTER_1"/>
    <property type="match status" value="1"/>
</dbReference>
<dbReference type="GO" id="GO:0005886">
    <property type="term" value="C:plasma membrane"/>
    <property type="evidence" value="ECO:0007669"/>
    <property type="project" value="UniProtKB-SubCell"/>
</dbReference>
<dbReference type="InterPro" id="IPR036640">
    <property type="entry name" value="ABC1_TM_sf"/>
</dbReference>
<feature type="transmembrane region" description="Helical" evidence="7">
    <location>
        <begin position="174"/>
        <end position="192"/>
    </location>
</feature>
<dbReference type="InterPro" id="IPR003439">
    <property type="entry name" value="ABC_transporter-like_ATP-bd"/>
</dbReference>
<reference evidence="10 11" key="1">
    <citation type="submission" date="2020-08" db="EMBL/GenBank/DDBJ databases">
        <title>Genomic Encyclopedia of Type Strains, Phase IV (KMG-IV): sequencing the most valuable type-strain genomes for metagenomic binning, comparative biology and taxonomic classification.</title>
        <authorList>
            <person name="Goeker M."/>
        </authorList>
    </citation>
    <scope>NUCLEOTIDE SEQUENCE [LARGE SCALE GENOMIC DNA]</scope>
    <source>
        <strain evidence="10 11">DSM 25622</strain>
    </source>
</reference>
<dbReference type="EMBL" id="JACIJD010000013">
    <property type="protein sequence ID" value="MBB5694904.1"/>
    <property type="molecule type" value="Genomic_DNA"/>
</dbReference>
<dbReference type="InterPro" id="IPR017871">
    <property type="entry name" value="ABC_transporter-like_CS"/>
</dbReference>